<evidence type="ECO:0000256" key="1">
    <source>
        <dbReference type="SAM" id="MobiDB-lite"/>
    </source>
</evidence>
<reference evidence="2 3" key="1">
    <citation type="submission" date="2021-06" db="EMBL/GenBank/DDBJ databases">
        <title>Caerostris darwini draft genome.</title>
        <authorList>
            <person name="Kono N."/>
            <person name="Arakawa K."/>
        </authorList>
    </citation>
    <scope>NUCLEOTIDE SEQUENCE [LARGE SCALE GENOMIC DNA]</scope>
</reference>
<comment type="caution">
    <text evidence="2">The sequence shown here is derived from an EMBL/GenBank/DDBJ whole genome shotgun (WGS) entry which is preliminary data.</text>
</comment>
<dbReference type="Proteomes" id="UP001054837">
    <property type="component" value="Unassembled WGS sequence"/>
</dbReference>
<gene>
    <name evidence="2" type="ORF">CDAR_479291</name>
</gene>
<feature type="region of interest" description="Disordered" evidence="1">
    <location>
        <begin position="85"/>
        <end position="107"/>
    </location>
</feature>
<protein>
    <submittedName>
        <fullName evidence="2">Uncharacterized protein</fullName>
    </submittedName>
</protein>
<feature type="compositionally biased region" description="Basic and acidic residues" evidence="1">
    <location>
        <begin position="93"/>
        <end position="107"/>
    </location>
</feature>
<sequence length="107" mass="11845">MSVKKPIRHCDLGGCGLQCAFVHLIREVENSQVCEEIEPIRYCDLGGCGLQCAPVHLVRETRKDLNVPKSLFGTANSFWESPLEVSPPLGLDEWGHTGDPSLRDRNA</sequence>
<dbReference type="EMBL" id="BPLQ01012056">
    <property type="protein sequence ID" value="GIY62185.1"/>
    <property type="molecule type" value="Genomic_DNA"/>
</dbReference>
<evidence type="ECO:0000313" key="2">
    <source>
        <dbReference type="EMBL" id="GIY62185.1"/>
    </source>
</evidence>
<dbReference type="AlphaFoldDB" id="A0AAV4UW67"/>
<evidence type="ECO:0000313" key="3">
    <source>
        <dbReference type="Proteomes" id="UP001054837"/>
    </source>
</evidence>
<proteinExistence type="predicted"/>
<accession>A0AAV4UW67</accession>
<organism evidence="2 3">
    <name type="scientific">Caerostris darwini</name>
    <dbReference type="NCBI Taxonomy" id="1538125"/>
    <lineage>
        <taxon>Eukaryota</taxon>
        <taxon>Metazoa</taxon>
        <taxon>Ecdysozoa</taxon>
        <taxon>Arthropoda</taxon>
        <taxon>Chelicerata</taxon>
        <taxon>Arachnida</taxon>
        <taxon>Araneae</taxon>
        <taxon>Araneomorphae</taxon>
        <taxon>Entelegynae</taxon>
        <taxon>Araneoidea</taxon>
        <taxon>Araneidae</taxon>
        <taxon>Caerostris</taxon>
    </lineage>
</organism>
<keyword evidence="3" id="KW-1185">Reference proteome</keyword>
<name>A0AAV4UW67_9ARAC</name>